<feature type="compositionally biased region" description="Polar residues" evidence="1">
    <location>
        <begin position="57"/>
        <end position="77"/>
    </location>
</feature>
<evidence type="ECO:0000313" key="2">
    <source>
        <dbReference type="EMBL" id="JAG15609.1"/>
    </source>
</evidence>
<dbReference type="EMBL" id="GBHO01027995">
    <property type="protein sequence ID" value="JAG15609.1"/>
    <property type="molecule type" value="Transcribed_RNA"/>
</dbReference>
<feature type="region of interest" description="Disordered" evidence="1">
    <location>
        <begin position="1"/>
        <end position="87"/>
    </location>
</feature>
<feature type="non-terminal residue" evidence="2">
    <location>
        <position position="115"/>
    </location>
</feature>
<name>A0A0A9X6N7_LYGHE</name>
<feature type="non-terminal residue" evidence="2">
    <location>
        <position position="1"/>
    </location>
</feature>
<feature type="compositionally biased region" description="Low complexity" evidence="1">
    <location>
        <begin position="20"/>
        <end position="49"/>
    </location>
</feature>
<gene>
    <name evidence="2" type="ORF">CM83_4621</name>
</gene>
<evidence type="ECO:0000256" key="1">
    <source>
        <dbReference type="SAM" id="MobiDB-lite"/>
    </source>
</evidence>
<organism evidence="2">
    <name type="scientific">Lygus hesperus</name>
    <name type="common">Western plant bug</name>
    <dbReference type="NCBI Taxonomy" id="30085"/>
    <lineage>
        <taxon>Eukaryota</taxon>
        <taxon>Metazoa</taxon>
        <taxon>Ecdysozoa</taxon>
        <taxon>Arthropoda</taxon>
        <taxon>Hexapoda</taxon>
        <taxon>Insecta</taxon>
        <taxon>Pterygota</taxon>
        <taxon>Neoptera</taxon>
        <taxon>Paraneoptera</taxon>
        <taxon>Hemiptera</taxon>
        <taxon>Heteroptera</taxon>
        <taxon>Panheteroptera</taxon>
        <taxon>Cimicomorpha</taxon>
        <taxon>Miridae</taxon>
        <taxon>Mirini</taxon>
        <taxon>Lygus</taxon>
    </lineage>
</organism>
<accession>A0A0A9X6N7</accession>
<protein>
    <submittedName>
        <fullName evidence="2">Uncharacterized protein</fullName>
    </submittedName>
</protein>
<sequence>RNLAFKMARSRGHRSRERNANSGRRARSSSSGSGSSSSSSSGSGSASSSMDRKSGKSKTVPQDPSITSGITRTQEVSGGNVGAATPLPAVPTCVEIGVEVVPAPRHQATQTEAGS</sequence>
<dbReference type="AlphaFoldDB" id="A0A0A9X6N7"/>
<reference evidence="2" key="1">
    <citation type="journal article" date="2014" name="PLoS ONE">
        <title>Transcriptome-Based Identification of ABC Transporters in the Western Tarnished Plant Bug Lygus hesperus.</title>
        <authorList>
            <person name="Hull J.J."/>
            <person name="Chaney K."/>
            <person name="Geib S.M."/>
            <person name="Fabrick J.A."/>
            <person name="Brent C.S."/>
            <person name="Walsh D."/>
            <person name="Lavine L.C."/>
        </authorList>
    </citation>
    <scope>NUCLEOTIDE SEQUENCE</scope>
</reference>
<reference evidence="2" key="2">
    <citation type="submission" date="2014-07" db="EMBL/GenBank/DDBJ databases">
        <authorList>
            <person name="Hull J."/>
        </authorList>
    </citation>
    <scope>NUCLEOTIDE SEQUENCE</scope>
</reference>
<proteinExistence type="predicted"/>